<dbReference type="GO" id="GO:0005874">
    <property type="term" value="C:microtubule"/>
    <property type="evidence" value="ECO:0007669"/>
    <property type="project" value="UniProtKB-KW"/>
</dbReference>
<keyword evidence="14" id="KW-1185">Reference proteome</keyword>
<dbReference type="GO" id="GO:0045504">
    <property type="term" value="F:dynein heavy chain binding"/>
    <property type="evidence" value="ECO:0007669"/>
    <property type="project" value="TreeGrafter"/>
</dbReference>
<evidence type="ECO:0000313" key="13">
    <source>
        <dbReference type="EMBL" id="CAH0581277.1"/>
    </source>
</evidence>
<comment type="subcellular location">
    <subcellularLocation>
        <location evidence="1">Cytoplasm</location>
        <location evidence="1">Cytoskeleton</location>
        <location evidence="1">Cilium basal body</location>
    </subcellularLocation>
</comment>
<keyword evidence="10" id="KW-0505">Motor protein</keyword>
<dbReference type="GO" id="GO:0036064">
    <property type="term" value="C:ciliary basal body"/>
    <property type="evidence" value="ECO:0007669"/>
    <property type="project" value="TreeGrafter"/>
</dbReference>
<dbReference type="GO" id="GO:0005930">
    <property type="term" value="C:axoneme"/>
    <property type="evidence" value="ECO:0007669"/>
    <property type="project" value="TreeGrafter"/>
</dbReference>
<keyword evidence="7" id="KW-0970">Cilium biogenesis/degradation</keyword>
<evidence type="ECO:0000256" key="11">
    <source>
        <dbReference type="ARBA" id="ARBA00023212"/>
    </source>
</evidence>
<evidence type="ECO:0000256" key="1">
    <source>
        <dbReference type="ARBA" id="ARBA00004120"/>
    </source>
</evidence>
<evidence type="ECO:0000256" key="12">
    <source>
        <dbReference type="ARBA" id="ARBA00023273"/>
    </source>
</evidence>
<accession>A0A9P0BQH8</accession>
<dbReference type="InterPro" id="IPR040045">
    <property type="entry name" value="DYNC2LI1"/>
</dbReference>
<keyword evidence="12" id="KW-0966">Cell projection</keyword>
<evidence type="ECO:0000256" key="6">
    <source>
        <dbReference type="ARBA" id="ARBA00022701"/>
    </source>
</evidence>
<dbReference type="Proteomes" id="UP001154114">
    <property type="component" value="Chromosome 11"/>
</dbReference>
<keyword evidence="6" id="KW-0493">Microtubule</keyword>
<dbReference type="EMBL" id="LR824014">
    <property type="protein sequence ID" value="CAH0581277.1"/>
    <property type="molecule type" value="Genomic_DNA"/>
</dbReference>
<evidence type="ECO:0000256" key="9">
    <source>
        <dbReference type="ARBA" id="ARBA00023069"/>
    </source>
</evidence>
<keyword evidence="4" id="KW-0217">Developmental protein</keyword>
<dbReference type="OrthoDB" id="10263060at2759"/>
<organism evidence="13 14">
    <name type="scientific">Chrysodeixis includens</name>
    <name type="common">Soybean looper</name>
    <name type="synonym">Pseudoplusia includens</name>
    <dbReference type="NCBI Taxonomy" id="689277"/>
    <lineage>
        <taxon>Eukaryota</taxon>
        <taxon>Metazoa</taxon>
        <taxon>Ecdysozoa</taxon>
        <taxon>Arthropoda</taxon>
        <taxon>Hexapoda</taxon>
        <taxon>Insecta</taxon>
        <taxon>Pterygota</taxon>
        <taxon>Neoptera</taxon>
        <taxon>Endopterygota</taxon>
        <taxon>Lepidoptera</taxon>
        <taxon>Glossata</taxon>
        <taxon>Ditrysia</taxon>
        <taxon>Noctuoidea</taxon>
        <taxon>Noctuidae</taxon>
        <taxon>Plusiinae</taxon>
        <taxon>Chrysodeixis</taxon>
    </lineage>
</organism>
<keyword evidence="11" id="KW-0206">Cytoskeleton</keyword>
<evidence type="ECO:0000256" key="10">
    <source>
        <dbReference type="ARBA" id="ARBA00023175"/>
    </source>
</evidence>
<keyword evidence="5" id="KW-0963">Cytoplasm</keyword>
<dbReference type="GO" id="GO:0005868">
    <property type="term" value="C:cytoplasmic dynein complex"/>
    <property type="evidence" value="ECO:0007669"/>
    <property type="project" value="InterPro"/>
</dbReference>
<protein>
    <recommendedName>
        <fullName evidence="3">Cytoplasmic dynein 2 light intermediate chain 1</fullName>
    </recommendedName>
</protein>
<dbReference type="SUPFAM" id="SSF52540">
    <property type="entry name" value="P-loop containing nucleoside triphosphate hydrolases"/>
    <property type="match status" value="1"/>
</dbReference>
<proteinExistence type="inferred from homology"/>
<dbReference type="Gene3D" id="3.40.50.300">
    <property type="entry name" value="P-loop containing nucleotide triphosphate hydrolases"/>
    <property type="match status" value="1"/>
</dbReference>
<keyword evidence="9" id="KW-0969">Cilium</keyword>
<evidence type="ECO:0000313" key="14">
    <source>
        <dbReference type="Proteomes" id="UP001154114"/>
    </source>
</evidence>
<evidence type="ECO:0000256" key="2">
    <source>
        <dbReference type="ARBA" id="ARBA00006831"/>
    </source>
</evidence>
<evidence type="ECO:0000256" key="8">
    <source>
        <dbReference type="ARBA" id="ARBA00023017"/>
    </source>
</evidence>
<evidence type="ECO:0000256" key="3">
    <source>
        <dbReference type="ARBA" id="ARBA00018863"/>
    </source>
</evidence>
<sequence length="299" mass="33813">MLSIPEIASQLIEKAQNEDNDNSSRTIFIVGSKSVGKSTLLYSFLEKNDPPRETLVVEYSFGRKSKQKQGIDKILCHIWEYGGKLETLNNILLSTPIRGKYYFCVMVDLCKIKCIWETLETCIGAMNDIYSTSENQPELIIIGGKYDIFKNYDSEIKKLICTTLRSLALLYNAHMIFYSSKEPQLLRRAKDMLHNIGFGNSVPVKEKNTSYTKPLFIPKGSDTWESIGVSPSTLEQVKIRHNTRIPPAPVTSEANSSTLAQLHVHPEPNLDSLLSLKYAELRNMESLDIPVDYLLAISK</sequence>
<evidence type="ECO:0000256" key="4">
    <source>
        <dbReference type="ARBA" id="ARBA00022473"/>
    </source>
</evidence>
<dbReference type="GO" id="GO:0035721">
    <property type="term" value="P:intraciliary retrograde transport"/>
    <property type="evidence" value="ECO:0007669"/>
    <property type="project" value="InterPro"/>
</dbReference>
<dbReference type="PANTHER" id="PTHR13236:SF0">
    <property type="entry name" value="CYTOPLASMIC DYNEIN 2 LIGHT INTERMEDIATE CHAIN 1"/>
    <property type="match status" value="1"/>
</dbReference>
<dbReference type="PANTHER" id="PTHR13236">
    <property type="entry name" value="DYNEIN 2 LIGHT INTERMEDIATE CHAIN, ISOFORM 2"/>
    <property type="match status" value="1"/>
</dbReference>
<gene>
    <name evidence="13" type="ORF">CINC_LOCUS1502</name>
</gene>
<dbReference type="InterPro" id="IPR027417">
    <property type="entry name" value="P-loop_NTPase"/>
</dbReference>
<dbReference type="AlphaFoldDB" id="A0A9P0BQH8"/>
<evidence type="ECO:0000256" key="5">
    <source>
        <dbReference type="ARBA" id="ARBA00022490"/>
    </source>
</evidence>
<dbReference type="GO" id="GO:0035735">
    <property type="term" value="P:intraciliary transport involved in cilium assembly"/>
    <property type="evidence" value="ECO:0007669"/>
    <property type="project" value="InterPro"/>
</dbReference>
<keyword evidence="8" id="KW-0243">Dynein</keyword>
<comment type="similarity">
    <text evidence="2">Belongs to the dynein light intermediate chain family.</text>
</comment>
<reference evidence="13" key="1">
    <citation type="submission" date="2021-12" db="EMBL/GenBank/DDBJ databases">
        <authorList>
            <person name="King R."/>
        </authorList>
    </citation>
    <scope>NUCLEOTIDE SEQUENCE</scope>
</reference>
<evidence type="ECO:0000256" key="7">
    <source>
        <dbReference type="ARBA" id="ARBA00022794"/>
    </source>
</evidence>
<name>A0A9P0BQH8_CHRIL</name>